<keyword evidence="2" id="KW-1185">Reference proteome</keyword>
<evidence type="ECO:0000313" key="2">
    <source>
        <dbReference type="Proteomes" id="UP000296049"/>
    </source>
</evidence>
<dbReference type="AlphaFoldDB" id="R0LK86"/>
<sequence length="252" mass="28777">MKGCSHDKLQKFKEGNMVIQKQFLTSSTYTARTELAYFGITHTDSCKALEPPTVQTWQQLANFYSRAVYTKHNMQIAPTTQDTLEHLSTIALQLMKKLNFPIVQGIREKGRKLVYVVYLQSLKSCKISRSSCQHNATSAFTAVGSTYHYLHCKHFDITLTQPALLEIQDTSPTLYLLKERTNCYRQQVVCISVHIVQLTSADEHSAAYKVFLTSPQPHESETQQQKWMDDLTVLPAVRHTKETEGDMKEGKK</sequence>
<gene>
    <name evidence="1" type="ORF">Anapl_15873</name>
</gene>
<dbReference type="EMBL" id="KB742999">
    <property type="protein sequence ID" value="EOB02090.1"/>
    <property type="molecule type" value="Genomic_DNA"/>
</dbReference>
<evidence type="ECO:0000313" key="1">
    <source>
        <dbReference type="EMBL" id="EOB02090.1"/>
    </source>
</evidence>
<organism evidence="1 2">
    <name type="scientific">Anas platyrhynchos</name>
    <name type="common">Mallard</name>
    <name type="synonym">Anas boschas</name>
    <dbReference type="NCBI Taxonomy" id="8839"/>
    <lineage>
        <taxon>Eukaryota</taxon>
        <taxon>Metazoa</taxon>
        <taxon>Chordata</taxon>
        <taxon>Craniata</taxon>
        <taxon>Vertebrata</taxon>
        <taxon>Euteleostomi</taxon>
        <taxon>Archelosauria</taxon>
        <taxon>Archosauria</taxon>
        <taxon>Dinosauria</taxon>
        <taxon>Saurischia</taxon>
        <taxon>Theropoda</taxon>
        <taxon>Coelurosauria</taxon>
        <taxon>Aves</taxon>
        <taxon>Neognathae</taxon>
        <taxon>Galloanserae</taxon>
        <taxon>Anseriformes</taxon>
        <taxon>Anatidae</taxon>
        <taxon>Anatinae</taxon>
        <taxon>Anas</taxon>
    </lineage>
</organism>
<name>R0LK86_ANAPL</name>
<accession>R0LK86</accession>
<reference evidence="2" key="1">
    <citation type="journal article" date="2013" name="Nat. Genet.">
        <title>The duck genome and transcriptome provide insight into an avian influenza virus reservoir species.</title>
        <authorList>
            <person name="Huang Y."/>
            <person name="Li Y."/>
            <person name="Burt D.W."/>
            <person name="Chen H."/>
            <person name="Zhang Y."/>
            <person name="Qian W."/>
            <person name="Kim H."/>
            <person name="Gan S."/>
            <person name="Zhao Y."/>
            <person name="Li J."/>
            <person name="Yi K."/>
            <person name="Feng H."/>
            <person name="Zhu P."/>
            <person name="Li B."/>
            <person name="Liu Q."/>
            <person name="Fairley S."/>
            <person name="Magor K.E."/>
            <person name="Du Z."/>
            <person name="Hu X."/>
            <person name="Goodman L."/>
            <person name="Tafer H."/>
            <person name="Vignal A."/>
            <person name="Lee T."/>
            <person name="Kim K.W."/>
            <person name="Sheng Z."/>
            <person name="An Y."/>
            <person name="Searle S."/>
            <person name="Herrero J."/>
            <person name="Groenen M.A."/>
            <person name="Crooijmans R.P."/>
            <person name="Faraut T."/>
            <person name="Cai Q."/>
            <person name="Webster R.G."/>
            <person name="Aldridge J.R."/>
            <person name="Warren W.C."/>
            <person name="Bartschat S."/>
            <person name="Kehr S."/>
            <person name="Marz M."/>
            <person name="Stadler P.F."/>
            <person name="Smith J."/>
            <person name="Kraus R.H."/>
            <person name="Zhao Y."/>
            <person name="Ren L."/>
            <person name="Fei J."/>
            <person name="Morisson M."/>
            <person name="Kaiser P."/>
            <person name="Griffin D.K."/>
            <person name="Rao M."/>
            <person name="Pitel F."/>
            <person name="Wang J."/>
            <person name="Li N."/>
        </authorList>
    </citation>
    <scope>NUCLEOTIDE SEQUENCE [LARGE SCALE GENOMIC DNA]</scope>
</reference>
<protein>
    <submittedName>
        <fullName evidence="1">Uncharacterized protein</fullName>
    </submittedName>
</protein>
<proteinExistence type="predicted"/>
<dbReference type="Proteomes" id="UP000296049">
    <property type="component" value="Unassembled WGS sequence"/>
</dbReference>